<evidence type="ECO:0000313" key="3">
    <source>
        <dbReference type="EMBL" id="GFH32335.1"/>
    </source>
</evidence>
<dbReference type="InterPro" id="IPR008012">
    <property type="entry name" value="Ump1"/>
</dbReference>
<organism evidence="3 4">
    <name type="scientific">Haematococcus lacustris</name>
    <name type="common">Green alga</name>
    <name type="synonym">Haematococcus pluvialis</name>
    <dbReference type="NCBI Taxonomy" id="44745"/>
    <lineage>
        <taxon>Eukaryota</taxon>
        <taxon>Viridiplantae</taxon>
        <taxon>Chlorophyta</taxon>
        <taxon>core chlorophytes</taxon>
        <taxon>Chlorophyceae</taxon>
        <taxon>CS clade</taxon>
        <taxon>Chlamydomonadales</taxon>
        <taxon>Haematococcaceae</taxon>
        <taxon>Haematococcus</taxon>
    </lineage>
</organism>
<reference evidence="3 4" key="1">
    <citation type="submission" date="2020-02" db="EMBL/GenBank/DDBJ databases">
        <title>Draft genome sequence of Haematococcus lacustris strain NIES-144.</title>
        <authorList>
            <person name="Morimoto D."/>
            <person name="Nakagawa S."/>
            <person name="Yoshida T."/>
            <person name="Sawayama S."/>
        </authorList>
    </citation>
    <scope>NUCLEOTIDE SEQUENCE [LARGE SCALE GENOMIC DNA]</scope>
    <source>
        <strain evidence="3 4">NIES-144</strain>
    </source>
</reference>
<evidence type="ECO:0008006" key="5">
    <source>
        <dbReference type="Google" id="ProtNLM"/>
    </source>
</evidence>
<sequence length="138" mass="15127">MTTSALPFLAQPHDSLRLGLPSLKEDVAPKHPVEVIQIQGKHQAESAKLQMMRDLYGAAAPARLSIETQILQRYQRLPGSGCPSSLLGLESMTGALDDFCFESYLGLPEACTDMPPDMHSQMAHKLKLGMPSQTQSFF</sequence>
<dbReference type="GO" id="GO:0005737">
    <property type="term" value="C:cytoplasm"/>
    <property type="evidence" value="ECO:0007669"/>
    <property type="project" value="TreeGrafter"/>
</dbReference>
<protein>
    <recommendedName>
        <fullName evidence="5">Proteasome maturation protein</fullName>
    </recommendedName>
</protein>
<dbReference type="EMBL" id="BLLF01006535">
    <property type="protein sequence ID" value="GFH32335.1"/>
    <property type="molecule type" value="Genomic_DNA"/>
</dbReference>
<dbReference type="AlphaFoldDB" id="A0A6A0AIH5"/>
<evidence type="ECO:0000256" key="2">
    <source>
        <dbReference type="ARBA" id="ARBA00043974"/>
    </source>
</evidence>
<evidence type="ECO:0000313" key="4">
    <source>
        <dbReference type="Proteomes" id="UP000485058"/>
    </source>
</evidence>
<accession>A0A6A0AIH5</accession>
<keyword evidence="1" id="KW-0143">Chaperone</keyword>
<dbReference type="Pfam" id="PF05348">
    <property type="entry name" value="UMP1"/>
    <property type="match status" value="1"/>
</dbReference>
<dbReference type="GO" id="GO:0043248">
    <property type="term" value="P:proteasome assembly"/>
    <property type="evidence" value="ECO:0007669"/>
    <property type="project" value="InterPro"/>
</dbReference>
<gene>
    <name evidence="3" type="ORF">HaLaN_31542</name>
</gene>
<comment type="caution">
    <text evidence="3">The sequence shown here is derived from an EMBL/GenBank/DDBJ whole genome shotgun (WGS) entry which is preliminary data.</text>
</comment>
<name>A0A6A0AIH5_HAELA</name>
<comment type="similarity">
    <text evidence="2">Belongs to the POMP/UMP1 family.</text>
</comment>
<dbReference type="PANTHER" id="PTHR12828:SF3">
    <property type="entry name" value="PROTEASOME MATURATION PROTEIN"/>
    <property type="match status" value="1"/>
</dbReference>
<keyword evidence="4" id="KW-1185">Reference proteome</keyword>
<evidence type="ECO:0000256" key="1">
    <source>
        <dbReference type="ARBA" id="ARBA00023186"/>
    </source>
</evidence>
<dbReference type="OrthoDB" id="15001at2759"/>
<proteinExistence type="inferred from homology"/>
<dbReference type="Proteomes" id="UP000485058">
    <property type="component" value="Unassembled WGS sequence"/>
</dbReference>
<dbReference type="GO" id="GO:0005634">
    <property type="term" value="C:nucleus"/>
    <property type="evidence" value="ECO:0007669"/>
    <property type="project" value="TreeGrafter"/>
</dbReference>
<dbReference type="PANTHER" id="PTHR12828">
    <property type="entry name" value="PROTEASOME MATURATION PROTEIN UMP1"/>
    <property type="match status" value="1"/>
</dbReference>